<dbReference type="Proteomes" id="UP000234585">
    <property type="component" value="Unassembled WGS sequence"/>
</dbReference>
<dbReference type="InterPro" id="IPR020946">
    <property type="entry name" value="Flavin_mOase-like"/>
</dbReference>
<dbReference type="InterPro" id="IPR000960">
    <property type="entry name" value="Flavin_mOase"/>
</dbReference>
<dbReference type="GO" id="GO:0050661">
    <property type="term" value="F:NADP binding"/>
    <property type="evidence" value="ECO:0007669"/>
    <property type="project" value="InterPro"/>
</dbReference>
<gene>
    <name evidence="9" type="ORF">BDW47DRAFT_27214</name>
</gene>
<keyword evidence="5" id="KW-0521">NADP</keyword>
<evidence type="ECO:0000313" key="9">
    <source>
        <dbReference type="EMBL" id="PLB42348.1"/>
    </source>
</evidence>
<organism evidence="9 10">
    <name type="scientific">Aspergillus candidus</name>
    <dbReference type="NCBI Taxonomy" id="41067"/>
    <lineage>
        <taxon>Eukaryota</taxon>
        <taxon>Fungi</taxon>
        <taxon>Dikarya</taxon>
        <taxon>Ascomycota</taxon>
        <taxon>Pezizomycotina</taxon>
        <taxon>Eurotiomycetes</taxon>
        <taxon>Eurotiomycetidae</taxon>
        <taxon>Eurotiales</taxon>
        <taxon>Aspergillaceae</taxon>
        <taxon>Aspergillus</taxon>
        <taxon>Aspergillus subgen. Circumdati</taxon>
    </lineage>
</organism>
<sequence>MSPSIPVRRIAVIGAGPSGLAAVKYLLAEKSFEKIDVYERRDQPGGVWNYCPATFKQLMKTPVPQTTPNVGLEEPVWHPKEHSKDRMEPTFVSPIYSTLDTNIPKELMAYGEKAFPADSQELPKYTTVKQYLDEYAAEVKHLVQFETQVLDVRLKEKNSQTWALTTRNLRTRADRTETYDAVIVASGHFDVPYLPDIVGIKDWDAGYPGNISHSKLYDSPDPFRGKKVIVVGSSASGLDIGNQINKVSKGKVLASHRAMPLPTTTDKIYVPEIMEFLSPATHDRAVRFADGRVEAQIDAVLFCTGYFYSFPFLSSLDPPVVTDGRRVENIYQHLFYAPNPTLIFPVLPQRIIPFPLAENQAAVFSRVLSGRLALPSYAEMKEWEYSTLEQRGSGTPFHLMPFPLDADYMNMLHDWASKAEPRPGLPNDQNGKRCNRWGEKNKWIRQLTPEIRRVFFEKGEERRTIRSLEELGYDFEQWQKEQATL</sequence>
<evidence type="ECO:0000256" key="1">
    <source>
        <dbReference type="ARBA" id="ARBA00001974"/>
    </source>
</evidence>
<dbReference type="PANTHER" id="PTHR23023">
    <property type="entry name" value="DIMETHYLANILINE MONOOXYGENASE"/>
    <property type="match status" value="1"/>
</dbReference>
<evidence type="ECO:0000256" key="3">
    <source>
        <dbReference type="ARBA" id="ARBA00022630"/>
    </source>
</evidence>
<keyword evidence="10" id="KW-1185">Reference proteome</keyword>
<dbReference type="Pfam" id="PF13450">
    <property type="entry name" value="NAD_binding_8"/>
    <property type="match status" value="1"/>
</dbReference>
<protein>
    <submittedName>
        <fullName evidence="9">Putative flavin dependent monooxygenase</fullName>
    </submittedName>
</protein>
<evidence type="ECO:0000256" key="6">
    <source>
        <dbReference type="ARBA" id="ARBA00023002"/>
    </source>
</evidence>
<dbReference type="STRING" id="41067.A0A2I2FP06"/>
<evidence type="ECO:0000313" key="10">
    <source>
        <dbReference type="Proteomes" id="UP000234585"/>
    </source>
</evidence>
<reference evidence="9 10" key="1">
    <citation type="submission" date="2017-12" db="EMBL/GenBank/DDBJ databases">
        <authorList>
            <consortium name="DOE Joint Genome Institute"/>
            <person name="Haridas S."/>
            <person name="Kjaerbolling I."/>
            <person name="Vesth T.C."/>
            <person name="Frisvad J.C."/>
            <person name="Nybo J.L."/>
            <person name="Theobald S."/>
            <person name="Kuo A."/>
            <person name="Bowyer P."/>
            <person name="Matsuda Y."/>
            <person name="Mondo S."/>
            <person name="Lyhne E.K."/>
            <person name="Kogle M.E."/>
            <person name="Clum A."/>
            <person name="Lipzen A."/>
            <person name="Salamov A."/>
            <person name="Ngan C.Y."/>
            <person name="Daum C."/>
            <person name="Chiniquy J."/>
            <person name="Barry K."/>
            <person name="LaButti K."/>
            <person name="Simmons B.A."/>
            <person name="Magnuson J.K."/>
            <person name="Mortensen U.H."/>
            <person name="Larsen T.O."/>
            <person name="Grigoriev I.V."/>
            <person name="Baker S.E."/>
            <person name="Andersen M.R."/>
            <person name="Nordberg H.P."/>
            <person name="Cantor M.N."/>
            <person name="Hua S.X."/>
        </authorList>
    </citation>
    <scope>NUCLEOTIDE SEQUENCE [LARGE SCALE GENOMIC DNA]</scope>
    <source>
        <strain evidence="9 10">CBS 102.13</strain>
    </source>
</reference>
<feature type="compositionally biased region" description="Basic and acidic residues" evidence="8">
    <location>
        <begin position="75"/>
        <end position="84"/>
    </location>
</feature>
<dbReference type="GeneID" id="36525786"/>
<evidence type="ECO:0000256" key="2">
    <source>
        <dbReference type="ARBA" id="ARBA00009183"/>
    </source>
</evidence>
<dbReference type="InterPro" id="IPR050346">
    <property type="entry name" value="FMO-like"/>
</dbReference>
<dbReference type="OrthoDB" id="66881at2759"/>
<dbReference type="InterPro" id="IPR036188">
    <property type="entry name" value="FAD/NAD-bd_sf"/>
</dbReference>
<dbReference type="Pfam" id="PF00743">
    <property type="entry name" value="FMO-like"/>
    <property type="match status" value="2"/>
</dbReference>
<evidence type="ECO:0000256" key="4">
    <source>
        <dbReference type="ARBA" id="ARBA00022827"/>
    </source>
</evidence>
<keyword evidence="6" id="KW-0560">Oxidoreductase</keyword>
<dbReference type="PRINTS" id="PR00370">
    <property type="entry name" value="FMOXYGENASE"/>
</dbReference>
<dbReference type="SUPFAM" id="SSF51905">
    <property type="entry name" value="FAD/NAD(P)-binding domain"/>
    <property type="match status" value="2"/>
</dbReference>
<dbReference type="EMBL" id="KZ559118">
    <property type="protein sequence ID" value="PLB42348.1"/>
    <property type="molecule type" value="Genomic_DNA"/>
</dbReference>
<proteinExistence type="inferred from homology"/>
<keyword evidence="3" id="KW-0285">Flavoprotein</keyword>
<dbReference type="Gene3D" id="3.50.50.60">
    <property type="entry name" value="FAD/NAD(P)-binding domain"/>
    <property type="match status" value="2"/>
</dbReference>
<keyword evidence="4" id="KW-0274">FAD</keyword>
<dbReference type="AlphaFoldDB" id="A0A2I2FP06"/>
<comment type="cofactor">
    <cofactor evidence="1">
        <name>FAD</name>
        <dbReference type="ChEBI" id="CHEBI:57692"/>
    </cofactor>
</comment>
<feature type="region of interest" description="Disordered" evidence="8">
    <location>
        <begin position="65"/>
        <end position="84"/>
    </location>
</feature>
<dbReference type="GO" id="GO:0050660">
    <property type="term" value="F:flavin adenine dinucleotide binding"/>
    <property type="evidence" value="ECO:0007669"/>
    <property type="project" value="InterPro"/>
</dbReference>
<dbReference type="GO" id="GO:0004499">
    <property type="term" value="F:N,N-dimethylaniline monooxygenase activity"/>
    <property type="evidence" value="ECO:0007669"/>
    <property type="project" value="InterPro"/>
</dbReference>
<dbReference type="FunFam" id="3.50.50.60:FF:000138">
    <property type="entry name" value="Flavin-containing monooxygenase"/>
    <property type="match status" value="1"/>
</dbReference>
<name>A0A2I2FP06_ASPCN</name>
<keyword evidence="7 9" id="KW-0503">Monooxygenase</keyword>
<accession>A0A2I2FP06</accession>
<comment type="similarity">
    <text evidence="2">Belongs to the FMO family.</text>
</comment>
<evidence type="ECO:0000256" key="8">
    <source>
        <dbReference type="SAM" id="MobiDB-lite"/>
    </source>
</evidence>
<evidence type="ECO:0000256" key="5">
    <source>
        <dbReference type="ARBA" id="ARBA00022857"/>
    </source>
</evidence>
<evidence type="ECO:0000256" key="7">
    <source>
        <dbReference type="ARBA" id="ARBA00023033"/>
    </source>
</evidence>
<dbReference type="RefSeq" id="XP_024676360.1">
    <property type="nucleotide sequence ID" value="XM_024818626.1"/>
</dbReference>